<dbReference type="EMBL" id="LRQI01000091">
    <property type="protein sequence ID" value="KXA36501.1"/>
    <property type="molecule type" value="Genomic_DNA"/>
</dbReference>
<comment type="caution">
    <text evidence="8">The sequence shown here is derived from an EMBL/GenBank/DDBJ whole genome shotgun (WGS) entry which is preliminary data.</text>
</comment>
<dbReference type="Pfam" id="PF01814">
    <property type="entry name" value="Hemerythrin"/>
    <property type="match status" value="1"/>
</dbReference>
<evidence type="ECO:0000256" key="4">
    <source>
        <dbReference type="ARBA" id="ARBA00023004"/>
    </source>
</evidence>
<evidence type="ECO:0000259" key="7">
    <source>
        <dbReference type="Pfam" id="PF01814"/>
    </source>
</evidence>
<evidence type="ECO:0000256" key="2">
    <source>
        <dbReference type="ARBA" id="ARBA00022490"/>
    </source>
</evidence>
<protein>
    <recommendedName>
        <fullName evidence="6">Iron-sulfur cluster repair protein ScdA</fullName>
    </recommendedName>
</protein>
<dbReference type="NCBIfam" id="TIGR03652">
    <property type="entry name" value="FeS_repair_RIC"/>
    <property type="match status" value="1"/>
</dbReference>
<name>A0ABD4EDC2_STALU</name>
<dbReference type="GO" id="GO:0046872">
    <property type="term" value="F:metal ion binding"/>
    <property type="evidence" value="ECO:0007669"/>
    <property type="project" value="UniProtKB-KW"/>
</dbReference>
<dbReference type="InterPro" id="IPR012312">
    <property type="entry name" value="Hemerythrin-like"/>
</dbReference>
<dbReference type="NCBIfam" id="NF009777">
    <property type="entry name" value="PRK13276.1"/>
    <property type="match status" value="1"/>
</dbReference>
<evidence type="ECO:0000256" key="5">
    <source>
        <dbReference type="ARBA" id="ARBA00023016"/>
    </source>
</evidence>
<dbReference type="InterPro" id="IPR019903">
    <property type="entry name" value="RIC_family"/>
</dbReference>
<dbReference type="PANTHER" id="PTHR36438:SF1">
    <property type="entry name" value="IRON-SULFUR CLUSTER REPAIR PROTEIN YTFE"/>
    <property type="match status" value="1"/>
</dbReference>
<organism evidence="8 9">
    <name type="scientific">Staphylococcus lugdunensis</name>
    <dbReference type="NCBI Taxonomy" id="28035"/>
    <lineage>
        <taxon>Bacteria</taxon>
        <taxon>Bacillati</taxon>
        <taxon>Bacillota</taxon>
        <taxon>Bacilli</taxon>
        <taxon>Bacillales</taxon>
        <taxon>Staphylococcaceae</taxon>
        <taxon>Staphylococcus</taxon>
    </lineage>
</organism>
<dbReference type="PANTHER" id="PTHR36438">
    <property type="entry name" value="IRON-SULFUR CLUSTER REPAIR PROTEIN YTFE"/>
    <property type="match status" value="1"/>
</dbReference>
<comment type="function">
    <text evidence="6">Di-iron-containing protein involved in the repair of iron-sulfur clusters damaged by oxidative and nitrosative stress conditions.</text>
</comment>
<comment type="subcellular location">
    <subcellularLocation>
        <location evidence="1 6">Cytoplasm</location>
    </subcellularLocation>
</comment>
<dbReference type="SUPFAM" id="SSF140683">
    <property type="entry name" value="SP0561-like"/>
    <property type="match status" value="1"/>
</dbReference>
<dbReference type="GO" id="GO:0006979">
    <property type="term" value="P:response to oxidative stress"/>
    <property type="evidence" value="ECO:0007669"/>
    <property type="project" value="UniProtKB-UniRule"/>
</dbReference>
<evidence type="ECO:0000313" key="9">
    <source>
        <dbReference type="Proteomes" id="UP000070063"/>
    </source>
</evidence>
<dbReference type="AlphaFoldDB" id="A0ABD4EDC2"/>
<evidence type="ECO:0000256" key="6">
    <source>
        <dbReference type="HAMAP-Rule" id="MF_01156"/>
    </source>
</evidence>
<comment type="similarity">
    <text evidence="6">Belongs to the RIC family. ScdA subfamily.</text>
</comment>
<keyword evidence="5 6" id="KW-0346">Stress response</keyword>
<evidence type="ECO:0000313" key="8">
    <source>
        <dbReference type="EMBL" id="KXA36501.1"/>
    </source>
</evidence>
<dbReference type="GO" id="GO:0051409">
    <property type="term" value="P:response to nitrosative stress"/>
    <property type="evidence" value="ECO:0007669"/>
    <property type="project" value="UniProtKB-UniRule"/>
</dbReference>
<dbReference type="Gene3D" id="1.20.120.520">
    <property type="entry name" value="nmb1532 protein domain like"/>
    <property type="match status" value="1"/>
</dbReference>
<comment type="subunit">
    <text evidence="6">Homodimer.</text>
</comment>
<sequence>MIKVINMITKETIVAEVVTDYPKAADVFKHAGIDFCCGGAISIEQASQKSKLSLEALLSQLQQLERQSEPGGGLNPKYLSVTSLIQYIQAAYHEPLKEELKQLTPYITKVAKVHGPQHDYLIELKALYTQYKDNMIAHMAQEDDHDFPKMIAFSNGQDVAEIEQIILDLKTDHDEVGQILKKMNQLTNDYTIPNEACNTWRLVYQRLQAIEKATYQHVHLENHVLFNKLHA</sequence>
<gene>
    <name evidence="6" type="primary">scdA</name>
    <name evidence="8" type="ORF">HMPREF3225_02262</name>
</gene>
<evidence type="ECO:0000256" key="1">
    <source>
        <dbReference type="ARBA" id="ARBA00004496"/>
    </source>
</evidence>
<dbReference type="InterPro" id="IPR023551">
    <property type="entry name" value="ScdA"/>
</dbReference>
<keyword evidence="4 6" id="KW-0408">Iron</keyword>
<dbReference type="Gene3D" id="1.10.3910.10">
    <property type="entry name" value="SP0561-like"/>
    <property type="match status" value="1"/>
</dbReference>
<keyword evidence="3 6" id="KW-0479">Metal-binding</keyword>
<dbReference type="HAMAP" id="MF_01156">
    <property type="entry name" value="RIC_ScdA"/>
    <property type="match status" value="1"/>
</dbReference>
<dbReference type="GO" id="GO:0005737">
    <property type="term" value="C:cytoplasm"/>
    <property type="evidence" value="ECO:0007669"/>
    <property type="project" value="UniProtKB-SubCell"/>
</dbReference>
<feature type="domain" description="Hemerythrin-like" evidence="7">
    <location>
        <begin position="90"/>
        <end position="229"/>
    </location>
</feature>
<accession>A0ABD4EDC2</accession>
<dbReference type="InterPro" id="IPR038062">
    <property type="entry name" value="ScdA-like_N_sf"/>
</dbReference>
<keyword evidence="2 6" id="KW-0963">Cytoplasm</keyword>
<evidence type="ECO:0000256" key="3">
    <source>
        <dbReference type="ARBA" id="ARBA00022723"/>
    </source>
</evidence>
<dbReference type="Proteomes" id="UP000070063">
    <property type="component" value="Unassembled WGS sequence"/>
</dbReference>
<dbReference type="Pfam" id="PF04405">
    <property type="entry name" value="ScdA_N"/>
    <property type="match status" value="1"/>
</dbReference>
<dbReference type="GO" id="GO:0030091">
    <property type="term" value="P:protein repair"/>
    <property type="evidence" value="ECO:0007669"/>
    <property type="project" value="UniProtKB-UniRule"/>
</dbReference>
<proteinExistence type="inferred from homology"/>
<reference evidence="8 9" key="1">
    <citation type="submission" date="2016-01" db="EMBL/GenBank/DDBJ databases">
        <authorList>
            <person name="Mitreva M."/>
            <person name="Pepin K.H."/>
            <person name="Mihindukulasuriya K.A."/>
            <person name="Fulton R."/>
            <person name="Fronick C."/>
            <person name="O'Laughlin M."/>
            <person name="Miner T."/>
            <person name="Herter B."/>
            <person name="Rosa B.A."/>
            <person name="Cordes M."/>
            <person name="Tomlinson C."/>
            <person name="Wollam A."/>
            <person name="Palsikar V.B."/>
            <person name="Mardis E.R."/>
            <person name="Wilson R.K."/>
        </authorList>
    </citation>
    <scope>NUCLEOTIDE SEQUENCE [LARGE SCALE GENOMIC DNA]</scope>
    <source>
        <strain evidence="8 9">MJR7738</strain>
    </source>
</reference>